<dbReference type="Gene3D" id="1.10.10.10">
    <property type="entry name" value="Winged helix-like DNA-binding domain superfamily/Winged helix DNA-binding domain"/>
    <property type="match status" value="1"/>
</dbReference>
<accession>A0ABT7AAG9</accession>
<evidence type="ECO:0000259" key="5">
    <source>
        <dbReference type="PROSITE" id="PS51000"/>
    </source>
</evidence>
<evidence type="ECO:0000313" key="7">
    <source>
        <dbReference type="Proteomes" id="UP001214441"/>
    </source>
</evidence>
<keyword evidence="2" id="KW-0238">DNA-binding</keyword>
<dbReference type="EMBL" id="JANCPR020000071">
    <property type="protein sequence ID" value="MDJ1137994.1"/>
    <property type="molecule type" value="Genomic_DNA"/>
</dbReference>
<evidence type="ECO:0000256" key="3">
    <source>
        <dbReference type="ARBA" id="ARBA00023163"/>
    </source>
</evidence>
<feature type="region of interest" description="Disordered" evidence="4">
    <location>
        <begin position="252"/>
        <end position="271"/>
    </location>
</feature>
<dbReference type="PANTHER" id="PTHR34580:SF3">
    <property type="entry name" value="PROTEIN PAFB"/>
    <property type="match status" value="1"/>
</dbReference>
<dbReference type="Proteomes" id="UP001214441">
    <property type="component" value="Unassembled WGS sequence"/>
</dbReference>
<dbReference type="Pfam" id="PF08279">
    <property type="entry name" value="HTH_11"/>
    <property type="match status" value="1"/>
</dbReference>
<dbReference type="InterPro" id="IPR057727">
    <property type="entry name" value="WCX_dom"/>
</dbReference>
<dbReference type="PROSITE" id="PS52050">
    <property type="entry name" value="WYL"/>
    <property type="match status" value="1"/>
</dbReference>
<organism evidence="6 7">
    <name type="scientific">Streptomyces iconiensis</name>
    <dbReference type="NCBI Taxonomy" id="1384038"/>
    <lineage>
        <taxon>Bacteria</taxon>
        <taxon>Bacillati</taxon>
        <taxon>Actinomycetota</taxon>
        <taxon>Actinomycetes</taxon>
        <taxon>Kitasatosporales</taxon>
        <taxon>Streptomycetaceae</taxon>
        <taxon>Streptomyces</taxon>
    </lineage>
</organism>
<evidence type="ECO:0000256" key="4">
    <source>
        <dbReference type="SAM" id="MobiDB-lite"/>
    </source>
</evidence>
<keyword evidence="7" id="KW-1185">Reference proteome</keyword>
<dbReference type="SUPFAM" id="SSF46785">
    <property type="entry name" value="Winged helix' DNA-binding domain"/>
    <property type="match status" value="1"/>
</dbReference>
<dbReference type="PANTHER" id="PTHR34580">
    <property type="match status" value="1"/>
</dbReference>
<protein>
    <submittedName>
        <fullName evidence="6">WYL domain-containing protein</fullName>
    </submittedName>
</protein>
<sequence>MPKTSARLLSLLSLLQVRRDWPGTLLAERLGISPRTVRRDVDRLRELGYPIVAFRGPEGGYRLDAGAELPPLLFDDDQAVALALALQLATTTGAGIEEAAARALTTVRQVMPARLRHRIDALQFTAVEQPANRPEPQVGSGVLVALSAAVHAREVLRFDYAAGSPQEADGGGSGDDTAPSPPPRRAEPHHLVAWGGRWYLVAWDLDREDWRTFRADRITPRTPSGPRFTPRGVPGGDVAAFVVGRFRGSHEFRGPGAASGDSGGPSGSGDWPCRGEVILDLPAAVVSRYTRDGIVEALGPDRCRLVLGSWSWPGLAAAIGRFDADIEVVGPAELRDAFAHLARRYADAATGRRHGAEGRGSAAACGVEGGGQGGRGVCVEVEGEGLGRAAQGA</sequence>
<dbReference type="InterPro" id="IPR013196">
    <property type="entry name" value="HTH_11"/>
</dbReference>
<dbReference type="Pfam" id="PF13280">
    <property type="entry name" value="WYL"/>
    <property type="match status" value="1"/>
</dbReference>
<dbReference type="InterPro" id="IPR036388">
    <property type="entry name" value="WH-like_DNA-bd_sf"/>
</dbReference>
<comment type="caution">
    <text evidence="6">The sequence shown here is derived from an EMBL/GenBank/DDBJ whole genome shotgun (WGS) entry which is preliminary data.</text>
</comment>
<dbReference type="RefSeq" id="WP_274047187.1">
    <property type="nucleotide sequence ID" value="NZ_JANCPR020000071.1"/>
</dbReference>
<dbReference type="InterPro" id="IPR051534">
    <property type="entry name" value="CBASS_pafABC_assoc_protein"/>
</dbReference>
<dbReference type="PROSITE" id="PS51000">
    <property type="entry name" value="HTH_DEOR_2"/>
    <property type="match status" value="1"/>
</dbReference>
<keyword evidence="1" id="KW-0805">Transcription regulation</keyword>
<feature type="region of interest" description="Disordered" evidence="4">
    <location>
        <begin position="163"/>
        <end position="188"/>
    </location>
</feature>
<dbReference type="InterPro" id="IPR001034">
    <property type="entry name" value="DeoR_HTH"/>
</dbReference>
<feature type="domain" description="HTH deoR-type" evidence="5">
    <location>
        <begin position="4"/>
        <end position="59"/>
    </location>
</feature>
<dbReference type="InterPro" id="IPR036390">
    <property type="entry name" value="WH_DNA-bd_sf"/>
</dbReference>
<dbReference type="PROSITE" id="PS00894">
    <property type="entry name" value="HTH_DEOR_1"/>
    <property type="match status" value="1"/>
</dbReference>
<keyword evidence="3" id="KW-0804">Transcription</keyword>
<proteinExistence type="predicted"/>
<dbReference type="InterPro" id="IPR011991">
    <property type="entry name" value="ArsR-like_HTH"/>
</dbReference>
<reference evidence="6 7" key="1">
    <citation type="submission" date="2023-05" db="EMBL/GenBank/DDBJ databases">
        <title>Streptantibioticus silvisoli sp. nov., acidotolerant actinomycetes 1 from pine litter.</title>
        <authorList>
            <person name="Swiecimska M."/>
            <person name="Golinska P."/>
            <person name="Sangal V."/>
            <person name="Wachnowicz B."/>
            <person name="Goodfellow M."/>
        </authorList>
    </citation>
    <scope>NUCLEOTIDE SEQUENCE [LARGE SCALE GENOMIC DNA]</scope>
    <source>
        <strain evidence="6 7">DSM 42109</strain>
    </source>
</reference>
<name>A0ABT7AAG9_9ACTN</name>
<dbReference type="CDD" id="cd00090">
    <property type="entry name" value="HTH_ARSR"/>
    <property type="match status" value="1"/>
</dbReference>
<dbReference type="Pfam" id="PF25583">
    <property type="entry name" value="WCX"/>
    <property type="match status" value="1"/>
</dbReference>
<evidence type="ECO:0000256" key="2">
    <source>
        <dbReference type="ARBA" id="ARBA00023125"/>
    </source>
</evidence>
<dbReference type="InterPro" id="IPR026881">
    <property type="entry name" value="WYL_dom"/>
</dbReference>
<evidence type="ECO:0000256" key="1">
    <source>
        <dbReference type="ARBA" id="ARBA00023015"/>
    </source>
</evidence>
<gene>
    <name evidence="6" type="ORF">NMN56_039765</name>
</gene>
<evidence type="ECO:0000313" key="6">
    <source>
        <dbReference type="EMBL" id="MDJ1137994.1"/>
    </source>
</evidence>
<dbReference type="InterPro" id="IPR018356">
    <property type="entry name" value="Tscrpt_reg_HTH_DeoR_CS"/>
</dbReference>